<keyword evidence="3 6" id="KW-0812">Transmembrane</keyword>
<accession>A0A2M9BVE3</accession>
<organism evidence="8 9">
    <name type="scientific">Compostimonas suwonensis</name>
    <dbReference type="NCBI Taxonomy" id="1048394"/>
    <lineage>
        <taxon>Bacteria</taxon>
        <taxon>Bacillati</taxon>
        <taxon>Actinomycetota</taxon>
        <taxon>Actinomycetes</taxon>
        <taxon>Micrococcales</taxon>
        <taxon>Microbacteriaceae</taxon>
        <taxon>Compostimonas</taxon>
    </lineage>
</organism>
<keyword evidence="4 6" id="KW-1133">Transmembrane helix</keyword>
<protein>
    <submittedName>
        <fullName evidence="8">Putative ABC transport system permease protein</fullName>
    </submittedName>
</protein>
<feature type="transmembrane region" description="Helical" evidence="6">
    <location>
        <begin position="382"/>
        <end position="409"/>
    </location>
</feature>
<evidence type="ECO:0000259" key="7">
    <source>
        <dbReference type="Pfam" id="PF02687"/>
    </source>
</evidence>
<evidence type="ECO:0000313" key="8">
    <source>
        <dbReference type="EMBL" id="PJJ61927.1"/>
    </source>
</evidence>
<keyword evidence="2" id="KW-1003">Cell membrane</keyword>
<dbReference type="InterPro" id="IPR003838">
    <property type="entry name" value="ABC3_permease_C"/>
</dbReference>
<evidence type="ECO:0000256" key="1">
    <source>
        <dbReference type="ARBA" id="ARBA00004651"/>
    </source>
</evidence>
<dbReference type="Proteomes" id="UP000230161">
    <property type="component" value="Unassembled WGS sequence"/>
</dbReference>
<proteinExistence type="predicted"/>
<evidence type="ECO:0000256" key="5">
    <source>
        <dbReference type="ARBA" id="ARBA00023136"/>
    </source>
</evidence>
<dbReference type="OrthoDB" id="3171962at2"/>
<gene>
    <name evidence="8" type="ORF">CLV54_1715</name>
</gene>
<feature type="transmembrane region" description="Helical" evidence="6">
    <location>
        <begin position="16"/>
        <end position="38"/>
    </location>
</feature>
<reference evidence="8 9" key="1">
    <citation type="submission" date="2017-11" db="EMBL/GenBank/DDBJ databases">
        <title>Genomic Encyclopedia of Archaeal and Bacterial Type Strains, Phase II (KMG-II): From Individual Species to Whole Genera.</title>
        <authorList>
            <person name="Goeker M."/>
        </authorList>
    </citation>
    <scope>NUCLEOTIDE SEQUENCE [LARGE SCALE GENOMIC DNA]</scope>
    <source>
        <strain evidence="8 9">DSM 25625</strain>
    </source>
</reference>
<comment type="subcellular location">
    <subcellularLocation>
        <location evidence="1">Cell membrane</location>
        <topology evidence="1">Multi-pass membrane protein</topology>
    </subcellularLocation>
</comment>
<name>A0A2M9BVE3_9MICO</name>
<feature type="transmembrane region" description="Helical" evidence="6">
    <location>
        <begin position="58"/>
        <end position="80"/>
    </location>
</feature>
<feature type="transmembrane region" description="Helical" evidence="6">
    <location>
        <begin position="197"/>
        <end position="216"/>
    </location>
</feature>
<sequence length="458" mass="46167">MILVVAAKELVRGYRLWLGSLIVVVAASAVCAATLAQIETAAALPAEASGSLQSASITVLAFTVLAAIAITGATTNLAVASGRRGYALLQLAGILPRQVTAMVLAQLVMLALIGTGTGVGLGRIIAQPLLDLVVVQTSAPAGTVIVYGGTALWAFGLFAGVVVLSGIRAARRAGRVPPIEALREPEPPRIRMRASRWVATGISGAASIGVGLAVAAMSPSLTPDGRPVGLDSVTSLGLLLSIALTTLAVSLGPILYPSLMRAWTAVIPSGLSGSWFLARRSCRYRITQSTAAITPLMVGIAMPGSMYTVFLTAANAMAAGGGPTDINSASIFTSLGPALLLAALGSAAVIFMTSRTRARDNALVSVSGGTFTTTTLSAIFEAVIYVVTAFLIALSIFGVVGLVVAIAFAHTMTGVVPVYGIGTALIVAGAGAVIVGVATVAPAVAPTRRSIPSLLASE</sequence>
<feature type="transmembrane region" description="Helical" evidence="6">
    <location>
        <begin position="330"/>
        <end position="351"/>
    </location>
</feature>
<dbReference type="AlphaFoldDB" id="A0A2M9BVE3"/>
<evidence type="ECO:0000256" key="3">
    <source>
        <dbReference type="ARBA" id="ARBA00022692"/>
    </source>
</evidence>
<evidence type="ECO:0000256" key="4">
    <source>
        <dbReference type="ARBA" id="ARBA00022989"/>
    </source>
</evidence>
<evidence type="ECO:0000313" key="9">
    <source>
        <dbReference type="Proteomes" id="UP000230161"/>
    </source>
</evidence>
<evidence type="ECO:0000256" key="6">
    <source>
        <dbReference type="SAM" id="Phobius"/>
    </source>
</evidence>
<comment type="caution">
    <text evidence="8">The sequence shown here is derived from an EMBL/GenBank/DDBJ whole genome shotgun (WGS) entry which is preliminary data.</text>
</comment>
<feature type="transmembrane region" description="Helical" evidence="6">
    <location>
        <begin position="289"/>
        <end position="310"/>
    </location>
</feature>
<dbReference type="Pfam" id="PF02687">
    <property type="entry name" value="FtsX"/>
    <property type="match status" value="1"/>
</dbReference>
<feature type="transmembrane region" description="Helical" evidence="6">
    <location>
        <begin position="101"/>
        <end position="125"/>
    </location>
</feature>
<feature type="transmembrane region" description="Helical" evidence="6">
    <location>
        <begin position="421"/>
        <end position="445"/>
    </location>
</feature>
<keyword evidence="5 6" id="KW-0472">Membrane</keyword>
<feature type="domain" description="ABC3 transporter permease C-terminal" evidence="7">
    <location>
        <begin position="58"/>
        <end position="178"/>
    </location>
</feature>
<dbReference type="EMBL" id="PGFB01000003">
    <property type="protein sequence ID" value="PJJ61927.1"/>
    <property type="molecule type" value="Genomic_DNA"/>
</dbReference>
<dbReference type="GO" id="GO:0005886">
    <property type="term" value="C:plasma membrane"/>
    <property type="evidence" value="ECO:0007669"/>
    <property type="project" value="UniProtKB-SubCell"/>
</dbReference>
<dbReference type="RefSeq" id="WP_100344546.1">
    <property type="nucleotide sequence ID" value="NZ_PGFB01000003.1"/>
</dbReference>
<feature type="transmembrane region" description="Helical" evidence="6">
    <location>
        <begin position="145"/>
        <end position="167"/>
    </location>
</feature>
<feature type="transmembrane region" description="Helical" evidence="6">
    <location>
        <begin position="236"/>
        <end position="256"/>
    </location>
</feature>
<keyword evidence="9" id="KW-1185">Reference proteome</keyword>
<evidence type="ECO:0000256" key="2">
    <source>
        <dbReference type="ARBA" id="ARBA00022475"/>
    </source>
</evidence>